<reference evidence="3" key="1">
    <citation type="journal article" date="2010" name="Genome Biol.">
        <title>Genome sequence of the necrotrophic plant pathogen Pythium ultimum reveals original pathogenicity mechanisms and effector repertoire.</title>
        <authorList>
            <person name="Levesque C.A."/>
            <person name="Brouwer H."/>
            <person name="Cano L."/>
            <person name="Hamilton J.P."/>
            <person name="Holt C."/>
            <person name="Huitema E."/>
            <person name="Raffaele S."/>
            <person name="Robideau G.P."/>
            <person name="Thines M."/>
            <person name="Win J."/>
            <person name="Zerillo M.M."/>
            <person name="Beakes G.W."/>
            <person name="Boore J.L."/>
            <person name="Busam D."/>
            <person name="Dumas B."/>
            <person name="Ferriera S."/>
            <person name="Fuerstenberg S.I."/>
            <person name="Gachon C.M."/>
            <person name="Gaulin E."/>
            <person name="Govers F."/>
            <person name="Grenville-Briggs L."/>
            <person name="Horner N."/>
            <person name="Hostetler J."/>
            <person name="Jiang R.H."/>
            <person name="Johnson J."/>
            <person name="Krajaejun T."/>
            <person name="Lin H."/>
            <person name="Meijer H.J."/>
            <person name="Moore B."/>
            <person name="Morris P."/>
            <person name="Phuntmart V."/>
            <person name="Puiu D."/>
            <person name="Shetty J."/>
            <person name="Stajich J.E."/>
            <person name="Tripathy S."/>
            <person name="Wawra S."/>
            <person name="van West P."/>
            <person name="Whitty B.R."/>
            <person name="Coutinho P.M."/>
            <person name="Henrissat B."/>
            <person name="Martin F."/>
            <person name="Thomas P.D."/>
            <person name="Tyler B.M."/>
            <person name="De Vries R.P."/>
            <person name="Kamoun S."/>
            <person name="Yandell M."/>
            <person name="Tisserat N."/>
            <person name="Buell C.R."/>
        </authorList>
    </citation>
    <scope>NUCLEOTIDE SEQUENCE</scope>
    <source>
        <strain evidence="3">DAOM:BR144</strain>
    </source>
</reference>
<dbReference type="Pfam" id="PF01590">
    <property type="entry name" value="GAF"/>
    <property type="match status" value="1"/>
</dbReference>
<sequence length="622" mass="68713">MPTSAVLFDAHTADTLSSADDCESKPAARRHVRPSDRRLAEIADHVARRINWDALHSNLTHWDKKRSTMVASSSPDAFAVYTRKGRDVHYLVATGVVACSLVEMRNILRTTTDKQYAVTMAELYGDGYIYGSIVHRARSNQLDRAKSTSVRSDHCASYTPSSAEMAFPPSEDTDCDLLVKTVTFTKPHVFARNEQWCFLEHFQLQGDADADANADGADVAEDKGFVLTMHSLDPDDVFAGKTKASVNHLQEMTAAYSVALADPNSCRRGVRVSFYAQIAVTQRPNHVNNGSLTRGTGLIMSQVKNAASKSTKCSITHTMPRSRLKKYVVRVCEHCMERVDDANYDHIPAGCELSPPRIKPNDPDDSPAGKLMTTLLFESLESASELRKKAVKKVIKYLLEEEQDGRTKKRTSSATSTATWLTDQSPESEYVKALETQVHVKETPLDDIKLANATKRKYLLHYDESNKGVPKFPRPLKDLKDLPELKLICSIASQELQCSVGLVSVIDSDSMHVLAATDGFTATEFPREQVFCSHTIMSNEPLLIPHPEADINYSRLDVVQGDAGLRFYFGVPLEARDGTVIGTVCCLDAKPRDVTQAQFATVTKLAKTASKLLQVHVSSDGI</sequence>
<feature type="domain" description="GAF" evidence="1">
    <location>
        <begin position="485"/>
        <end position="610"/>
    </location>
</feature>
<keyword evidence="3" id="KW-1185">Reference proteome</keyword>
<dbReference type="AlphaFoldDB" id="K3W8F4"/>
<accession>K3W8F4</accession>
<dbReference type="InParanoid" id="K3W8F4"/>
<dbReference type="PANTHER" id="PTHR43102">
    <property type="entry name" value="SLR1143 PROTEIN"/>
    <property type="match status" value="1"/>
</dbReference>
<dbReference type="Proteomes" id="UP000019132">
    <property type="component" value="Unassembled WGS sequence"/>
</dbReference>
<dbReference type="SUPFAM" id="SSF55781">
    <property type="entry name" value="GAF domain-like"/>
    <property type="match status" value="1"/>
</dbReference>
<reference evidence="2" key="3">
    <citation type="submission" date="2015-02" db="UniProtKB">
        <authorList>
            <consortium name="EnsemblProtists"/>
        </authorList>
    </citation>
    <scope>IDENTIFICATION</scope>
    <source>
        <strain evidence="2">DAOM BR144</strain>
    </source>
</reference>
<dbReference type="VEuPathDB" id="FungiDB:PYU1_G001245"/>
<dbReference type="PANTHER" id="PTHR43102:SF2">
    <property type="entry name" value="GAF DOMAIN-CONTAINING PROTEIN"/>
    <property type="match status" value="1"/>
</dbReference>
<reference evidence="3" key="2">
    <citation type="submission" date="2010-04" db="EMBL/GenBank/DDBJ databases">
        <authorList>
            <person name="Buell R."/>
            <person name="Hamilton J."/>
            <person name="Hostetler J."/>
        </authorList>
    </citation>
    <scope>NUCLEOTIDE SEQUENCE [LARGE SCALE GENOMIC DNA]</scope>
    <source>
        <strain evidence="3">DAOM:BR144</strain>
    </source>
</reference>
<dbReference type="OMA" id="KIATHNG"/>
<evidence type="ECO:0000313" key="2">
    <source>
        <dbReference type="EnsemblProtists" id="PYU1_T001245"/>
    </source>
</evidence>
<dbReference type="EMBL" id="GL376626">
    <property type="status" value="NOT_ANNOTATED_CDS"/>
    <property type="molecule type" value="Genomic_DNA"/>
</dbReference>
<dbReference type="Gene3D" id="3.30.450.40">
    <property type="match status" value="1"/>
</dbReference>
<protein>
    <recommendedName>
        <fullName evidence="1">GAF domain-containing protein</fullName>
    </recommendedName>
</protein>
<name>K3W8F4_GLOUD</name>
<dbReference type="InterPro" id="IPR029016">
    <property type="entry name" value="GAF-like_dom_sf"/>
</dbReference>
<dbReference type="EnsemblProtists" id="PYU1_T001245">
    <property type="protein sequence ID" value="PYU1_T001245"/>
    <property type="gene ID" value="PYU1_G001245"/>
</dbReference>
<organism evidence="2 3">
    <name type="scientific">Globisporangium ultimum (strain ATCC 200006 / CBS 805.95 / DAOM BR144)</name>
    <name type="common">Pythium ultimum</name>
    <dbReference type="NCBI Taxonomy" id="431595"/>
    <lineage>
        <taxon>Eukaryota</taxon>
        <taxon>Sar</taxon>
        <taxon>Stramenopiles</taxon>
        <taxon>Oomycota</taxon>
        <taxon>Peronosporomycetes</taxon>
        <taxon>Pythiales</taxon>
        <taxon>Pythiaceae</taxon>
        <taxon>Globisporangium</taxon>
    </lineage>
</organism>
<evidence type="ECO:0000259" key="1">
    <source>
        <dbReference type="Pfam" id="PF01590"/>
    </source>
</evidence>
<evidence type="ECO:0000313" key="3">
    <source>
        <dbReference type="Proteomes" id="UP000019132"/>
    </source>
</evidence>
<dbReference type="PROSITE" id="PS50890">
    <property type="entry name" value="PUA"/>
    <property type="match status" value="1"/>
</dbReference>
<dbReference type="eggNOG" id="ENOG502SKAR">
    <property type="taxonomic scope" value="Eukaryota"/>
</dbReference>
<dbReference type="HOGENOM" id="CLU_013242_2_0_1"/>
<dbReference type="InterPro" id="IPR003018">
    <property type="entry name" value="GAF"/>
</dbReference>
<proteinExistence type="predicted"/>